<evidence type="ECO:0000256" key="1">
    <source>
        <dbReference type="ARBA" id="ARBA00004141"/>
    </source>
</evidence>
<keyword evidence="3 5" id="KW-1133">Transmembrane helix</keyword>
<reference evidence="7 8" key="1">
    <citation type="submission" date="2014-11" db="EMBL/GenBank/DDBJ databases">
        <title>Genome sequence of Microbacterium mangrovi MUSC 115(T).</title>
        <authorList>
            <person name="Lee L.-H."/>
        </authorList>
    </citation>
    <scope>NUCLEOTIDE SEQUENCE [LARGE SCALE GENOMIC DNA]</scope>
    <source>
        <strain evidence="7 8">MUSC 115</strain>
    </source>
</reference>
<dbReference type="PANTHER" id="PTHR37422">
    <property type="entry name" value="TEICHURONIC ACID BIOSYNTHESIS PROTEIN TUAE"/>
    <property type="match status" value="1"/>
</dbReference>
<feature type="transmembrane region" description="Helical" evidence="5">
    <location>
        <begin position="206"/>
        <end position="224"/>
    </location>
</feature>
<evidence type="ECO:0000256" key="2">
    <source>
        <dbReference type="ARBA" id="ARBA00022692"/>
    </source>
</evidence>
<feature type="transmembrane region" description="Helical" evidence="5">
    <location>
        <begin position="368"/>
        <end position="389"/>
    </location>
</feature>
<sequence length="475" mass="51918">MAVLSKHPVGAVPGPPARERTGHLMLRAWCIFVLFLAFSGVAWINAIGAVASGILTIATGVVTVVLWVRVRPPVQWRRLPWFASAYVVWAGISIIWSHWPGTTALTWLLLAITTLQALFVGAVLTWREVVAALASALKWCVGLSLAFEIAVSVFVRGPLLPEFMPPAPGSTYDPIVFWSRGNLMRHGWESLFDGGRIQGIYGNANPLAAVCLVAIIVFAVRIAARAPRRPLLIAWIVVAAFLLYRADSATVYLAAACCAAVLAAVLVMRTARTPGDRTRRYVLFTGVAIVGILGAWLMRDNVLSALGRSSELTGRTGIWQGVIGRAVEHPVIGWGFATPWLPSDPAFDRWIVDHGQSVMQAHNMWIDAWMQVGIIGVLLLAGHYLTGIWRSWFFAVDRPRWDLTAGRPYSALSVLPPLIFTMLLVQGFAESEPLLLWGWMLPVLLVFKIKQAPIVGVGPGEQPVQLERGEQPTPA</sequence>
<name>A0A0B2A5Y8_9MICO</name>
<evidence type="ECO:0000256" key="4">
    <source>
        <dbReference type="ARBA" id="ARBA00023136"/>
    </source>
</evidence>
<keyword evidence="7" id="KW-0436">Ligase</keyword>
<dbReference type="AlphaFoldDB" id="A0A0B2A5Y8"/>
<comment type="subcellular location">
    <subcellularLocation>
        <location evidence="1">Membrane</location>
        <topology evidence="1">Multi-pass membrane protein</topology>
    </subcellularLocation>
</comment>
<feature type="transmembrane region" description="Helical" evidence="5">
    <location>
        <begin position="105"/>
        <end position="124"/>
    </location>
</feature>
<dbReference type="EMBL" id="JTDK01000006">
    <property type="protein sequence ID" value="KHK98914.1"/>
    <property type="molecule type" value="Genomic_DNA"/>
</dbReference>
<dbReference type="InterPro" id="IPR007016">
    <property type="entry name" value="O-antigen_ligase-rel_domated"/>
</dbReference>
<accession>A0A0B2A5Y8</accession>
<dbReference type="Pfam" id="PF04932">
    <property type="entry name" value="Wzy_C"/>
    <property type="match status" value="1"/>
</dbReference>
<feature type="transmembrane region" description="Helical" evidence="5">
    <location>
        <begin position="136"/>
        <end position="155"/>
    </location>
</feature>
<dbReference type="RefSeq" id="WP_039397896.1">
    <property type="nucleotide sequence ID" value="NZ_JTDK01000006.1"/>
</dbReference>
<feature type="domain" description="O-antigen ligase-related" evidence="6">
    <location>
        <begin position="236"/>
        <end position="380"/>
    </location>
</feature>
<feature type="transmembrane region" description="Helical" evidence="5">
    <location>
        <begin position="50"/>
        <end position="68"/>
    </location>
</feature>
<dbReference type="OrthoDB" id="1118146at2"/>
<feature type="transmembrane region" description="Helical" evidence="5">
    <location>
        <begin position="281"/>
        <end position="298"/>
    </location>
</feature>
<dbReference type="GO" id="GO:0016020">
    <property type="term" value="C:membrane"/>
    <property type="evidence" value="ECO:0007669"/>
    <property type="project" value="UniProtKB-SubCell"/>
</dbReference>
<evidence type="ECO:0000256" key="5">
    <source>
        <dbReference type="SAM" id="Phobius"/>
    </source>
</evidence>
<keyword evidence="8" id="KW-1185">Reference proteome</keyword>
<evidence type="ECO:0000313" key="8">
    <source>
        <dbReference type="Proteomes" id="UP000031030"/>
    </source>
</evidence>
<feature type="transmembrane region" description="Helical" evidence="5">
    <location>
        <begin position="409"/>
        <end position="428"/>
    </location>
</feature>
<feature type="transmembrane region" description="Helical" evidence="5">
    <location>
        <begin position="252"/>
        <end position="269"/>
    </location>
</feature>
<evidence type="ECO:0000259" key="6">
    <source>
        <dbReference type="Pfam" id="PF04932"/>
    </source>
</evidence>
<gene>
    <name evidence="7" type="ORF">LK09_08690</name>
</gene>
<comment type="caution">
    <text evidence="7">The sequence shown here is derived from an EMBL/GenBank/DDBJ whole genome shotgun (WGS) entry which is preliminary data.</text>
</comment>
<keyword evidence="4 5" id="KW-0472">Membrane</keyword>
<evidence type="ECO:0000313" key="7">
    <source>
        <dbReference type="EMBL" id="KHK98914.1"/>
    </source>
</evidence>
<organism evidence="7 8">
    <name type="scientific">Microbacterium mangrovi</name>
    <dbReference type="NCBI Taxonomy" id="1348253"/>
    <lineage>
        <taxon>Bacteria</taxon>
        <taxon>Bacillati</taxon>
        <taxon>Actinomycetota</taxon>
        <taxon>Actinomycetes</taxon>
        <taxon>Micrococcales</taxon>
        <taxon>Microbacteriaceae</taxon>
        <taxon>Microbacterium</taxon>
    </lineage>
</organism>
<dbReference type="STRING" id="1348253.LK09_08690"/>
<protein>
    <submittedName>
        <fullName evidence="7">Ligase</fullName>
    </submittedName>
</protein>
<dbReference type="InterPro" id="IPR051533">
    <property type="entry name" value="WaaL-like"/>
</dbReference>
<feature type="transmembrane region" description="Helical" evidence="5">
    <location>
        <begin position="231"/>
        <end position="246"/>
    </location>
</feature>
<evidence type="ECO:0000256" key="3">
    <source>
        <dbReference type="ARBA" id="ARBA00022989"/>
    </source>
</evidence>
<dbReference type="PANTHER" id="PTHR37422:SF17">
    <property type="entry name" value="O-ANTIGEN LIGASE"/>
    <property type="match status" value="1"/>
</dbReference>
<dbReference type="GO" id="GO:0016874">
    <property type="term" value="F:ligase activity"/>
    <property type="evidence" value="ECO:0007669"/>
    <property type="project" value="UniProtKB-KW"/>
</dbReference>
<proteinExistence type="predicted"/>
<feature type="transmembrane region" description="Helical" evidence="5">
    <location>
        <begin position="24"/>
        <end position="44"/>
    </location>
</feature>
<keyword evidence="2 5" id="KW-0812">Transmembrane</keyword>
<feature type="transmembrane region" description="Helical" evidence="5">
    <location>
        <begin position="80"/>
        <end position="99"/>
    </location>
</feature>
<dbReference type="Proteomes" id="UP000031030">
    <property type="component" value="Unassembled WGS sequence"/>
</dbReference>